<organism evidence="6">
    <name type="scientific">Virus NIOZ-UU159</name>
    <dbReference type="NCBI Taxonomy" id="2763270"/>
    <lineage>
        <taxon>Viruses</taxon>
    </lineage>
</organism>
<dbReference type="PANTHER" id="PTHR11800:SF2">
    <property type="entry name" value="DNA-DIRECTED RNA POLYMERASE II SUBUNIT RPB3"/>
    <property type="match status" value="1"/>
</dbReference>
<keyword evidence="4" id="KW-0804">Transcription</keyword>
<dbReference type="GO" id="GO:0000428">
    <property type="term" value="C:DNA-directed RNA polymerase complex"/>
    <property type="evidence" value="ECO:0007669"/>
    <property type="project" value="UniProtKB-KW"/>
</dbReference>
<evidence type="ECO:0000256" key="4">
    <source>
        <dbReference type="ARBA" id="ARBA00023163"/>
    </source>
</evidence>
<evidence type="ECO:0000256" key="2">
    <source>
        <dbReference type="ARBA" id="ARBA00022478"/>
    </source>
</evidence>
<reference evidence="6" key="1">
    <citation type="submission" date="2020-08" db="EMBL/GenBank/DDBJ databases">
        <title>Bridging the membrane lipid divide: bacteria of the FCB group superphylum have the potential to synthesize archaeal ether lipids.</title>
        <authorList>
            <person name="Villanueva L."/>
            <person name="von Meijenfeldt F.A.B."/>
            <person name="Westbye A.B."/>
            <person name="Yadav S."/>
            <person name="Hopmans E.C."/>
            <person name="Dutilh B.E."/>
            <person name="Sinninghe Damste J.S."/>
        </authorList>
    </citation>
    <scope>NUCLEOTIDE SEQUENCE</scope>
    <source>
        <strain evidence="6">NIOZ-UU159</strain>
    </source>
</reference>
<dbReference type="SUPFAM" id="SSF55257">
    <property type="entry name" value="RBP11-like subunits of RNA polymerase"/>
    <property type="match status" value="2"/>
</dbReference>
<dbReference type="SMART" id="SM00662">
    <property type="entry name" value="RPOLD"/>
    <property type="match status" value="1"/>
</dbReference>
<dbReference type="GO" id="GO:0006351">
    <property type="term" value="P:DNA-templated transcription"/>
    <property type="evidence" value="ECO:0007669"/>
    <property type="project" value="InterPro"/>
</dbReference>
<proteinExistence type="predicted"/>
<accession>A0A7S9XG13</accession>
<dbReference type="Pfam" id="PF01193">
    <property type="entry name" value="RNA_pol_L"/>
    <property type="match status" value="1"/>
</dbReference>
<feature type="domain" description="DNA-directed RNA polymerase RpoA/D/Rpb3-type" evidence="5">
    <location>
        <begin position="15"/>
        <end position="246"/>
    </location>
</feature>
<dbReference type="InterPro" id="IPR050518">
    <property type="entry name" value="Rpo3/RPB3_RNA_Pol_subunit"/>
</dbReference>
<dbReference type="PANTHER" id="PTHR11800">
    <property type="entry name" value="DNA-DIRECTED RNA POLYMERASE"/>
    <property type="match status" value="1"/>
</dbReference>
<evidence type="ECO:0000256" key="1">
    <source>
        <dbReference type="ARBA" id="ARBA00004328"/>
    </source>
</evidence>
<dbReference type="EMBL" id="MW030609">
    <property type="protein sequence ID" value="QPI16854.1"/>
    <property type="molecule type" value="Genomic_DNA"/>
</dbReference>
<keyword evidence="3" id="KW-0946">Virion</keyword>
<dbReference type="Gene3D" id="3.30.1360.10">
    <property type="entry name" value="RNA polymerase, RBP11-like subunit"/>
    <property type="match status" value="2"/>
</dbReference>
<dbReference type="GO" id="GO:0044423">
    <property type="term" value="C:virion component"/>
    <property type="evidence" value="ECO:0007669"/>
    <property type="project" value="UniProtKB-KW"/>
</dbReference>
<dbReference type="InterPro" id="IPR009025">
    <property type="entry name" value="RBP11-like_dimer"/>
</dbReference>
<dbReference type="GO" id="GO:0046983">
    <property type="term" value="F:protein dimerization activity"/>
    <property type="evidence" value="ECO:0007669"/>
    <property type="project" value="InterPro"/>
</dbReference>
<dbReference type="SUPFAM" id="SSF56553">
    <property type="entry name" value="Insert subdomain of RNA polymerase alpha subunit"/>
    <property type="match status" value="1"/>
</dbReference>
<dbReference type="InterPro" id="IPR011263">
    <property type="entry name" value="DNA-dir_RNA_pol_RpoA/D/Rpb3"/>
</dbReference>
<keyword evidence="2 6" id="KW-0240">DNA-directed RNA polymerase</keyword>
<evidence type="ECO:0000256" key="3">
    <source>
        <dbReference type="ARBA" id="ARBA00022844"/>
    </source>
</evidence>
<comment type="subcellular location">
    <subcellularLocation>
        <location evidence="1">Virion</location>
    </subcellularLocation>
</comment>
<name>A0A7S9XG13_9VIRU</name>
<gene>
    <name evidence="6" type="ORF">NIOZUU159_00351</name>
</gene>
<evidence type="ECO:0000313" key="6">
    <source>
        <dbReference type="EMBL" id="QPI16854.1"/>
    </source>
</evidence>
<dbReference type="InterPro" id="IPR036603">
    <property type="entry name" value="RBP11-like"/>
</dbReference>
<dbReference type="Pfam" id="PF13656">
    <property type="entry name" value="RNA_pol_L_2"/>
    <property type="match status" value="1"/>
</dbReference>
<dbReference type="Gene3D" id="2.170.120.12">
    <property type="entry name" value="DNA-directed RNA polymerase, insert domain"/>
    <property type="match status" value="1"/>
</dbReference>
<evidence type="ECO:0000259" key="5">
    <source>
        <dbReference type="SMART" id="SM00662"/>
    </source>
</evidence>
<dbReference type="GO" id="GO:0003899">
    <property type="term" value="F:DNA-directed RNA polymerase activity"/>
    <property type="evidence" value="ECO:0007669"/>
    <property type="project" value="InterPro"/>
</dbReference>
<dbReference type="InterPro" id="IPR036643">
    <property type="entry name" value="RNApol_insert_sf"/>
</dbReference>
<protein>
    <submittedName>
        <fullName evidence="6">DNA-directed RNA polymerase subunit D</fullName>
    </submittedName>
</protein>
<sequence length="365" mass="42198">MFENYTFDIKDPTNNHNFEINNMDLAIVNGLRRTILTDIPIPGVIGEKLDKDEPTVNIITNTGALHNEFIIHRIGLIPICLTEEEIELYEDNSLKLKLNVKNETGKTLNVKTSDIKATMNGEELSDKKLKELFPPNKVSNDNILITRLRQGEHLHFTANVVKRTSRDNASFNPVSLSNFTYIQEPTEASKYDNVLDKERCYYKNKYGDPNKFKFDIEYININVGPKYLIPKSLDIMIEKLNTIRQELVNLDASTKIKLQKFQDIEGCYEFIIENEDDTIGNVIQSFIHNKYIREKSKFNDTNCVYVGYICPHPLKQLMIVRITLEDVTDDKIITSFFEANCKDIIDTLSNIKINWNKFSIENNVL</sequence>